<geneLocation type="mitochondrion" evidence="14"/>
<gene>
    <name evidence="14" type="primary">ATPase8</name>
</gene>
<sequence>MPQLNPSPWLKFFLLSWMVFIIPMAVISMGTYTSAPSSTMAKKASTFWSWTWT</sequence>
<reference evidence="14" key="1">
    <citation type="journal article" date="2005" name="Biol. J. Linn. Soc. Lond.">
        <title>The phylogenetic position of toadfishes (order Batrachoidiformes) in the higher ray-finned fish as inferred from partitioned Bayesian analysis of 102 whole mitochondrial genome sequences.</title>
        <authorList>
            <person name="Miya M."/>
            <person name="Satoh T.P."/>
            <person name="Nishida M."/>
        </authorList>
    </citation>
    <scope>NUCLEOTIDE SEQUENCE</scope>
</reference>
<name>Q5GM90_9TELE</name>
<dbReference type="GO" id="GO:0015078">
    <property type="term" value="F:proton transmembrane transporter activity"/>
    <property type="evidence" value="ECO:0007669"/>
    <property type="project" value="InterPro"/>
</dbReference>
<keyword evidence="10 13" id="KW-0472">Membrane</keyword>
<keyword evidence="6 12" id="KW-0375">Hydrogen ion transport</keyword>
<evidence type="ECO:0000256" key="13">
    <source>
        <dbReference type="SAM" id="Phobius"/>
    </source>
</evidence>
<evidence type="ECO:0000313" key="14">
    <source>
        <dbReference type="EMBL" id="BAD89256.1"/>
    </source>
</evidence>
<evidence type="ECO:0000256" key="5">
    <source>
        <dbReference type="ARBA" id="ARBA00022692"/>
    </source>
</evidence>
<dbReference type="GO" id="GO:0015986">
    <property type="term" value="P:proton motive force-driven ATP synthesis"/>
    <property type="evidence" value="ECO:0007669"/>
    <property type="project" value="InterPro"/>
</dbReference>
<dbReference type="EMBL" id="AP006739">
    <property type="protein sequence ID" value="BAD89256.1"/>
    <property type="molecule type" value="Genomic_DNA"/>
</dbReference>
<evidence type="ECO:0000256" key="9">
    <source>
        <dbReference type="ARBA" id="ARBA00023128"/>
    </source>
</evidence>
<evidence type="ECO:0000256" key="4">
    <source>
        <dbReference type="ARBA" id="ARBA00022547"/>
    </source>
</evidence>
<evidence type="ECO:0000256" key="6">
    <source>
        <dbReference type="ARBA" id="ARBA00022781"/>
    </source>
</evidence>
<keyword evidence="11" id="KW-0066">ATP synthesis</keyword>
<dbReference type="Pfam" id="PF00895">
    <property type="entry name" value="ATP-synt_8"/>
    <property type="match status" value="1"/>
</dbReference>
<dbReference type="AlphaFoldDB" id="Q5GM90"/>
<keyword evidence="4 12" id="KW-0138">CF(0)</keyword>
<evidence type="ECO:0000256" key="3">
    <source>
        <dbReference type="ARBA" id="ARBA00022448"/>
    </source>
</evidence>
<evidence type="ECO:0000256" key="8">
    <source>
        <dbReference type="ARBA" id="ARBA00023065"/>
    </source>
</evidence>
<keyword evidence="9 12" id="KW-0496">Mitochondrion</keyword>
<keyword evidence="3 12" id="KW-0813">Transport</keyword>
<keyword evidence="5 12" id="KW-0812">Transmembrane</keyword>
<evidence type="ECO:0000256" key="11">
    <source>
        <dbReference type="ARBA" id="ARBA00023310"/>
    </source>
</evidence>
<evidence type="ECO:0000256" key="2">
    <source>
        <dbReference type="ARBA" id="ARBA00008892"/>
    </source>
</evidence>
<organism evidence="14">
    <name type="scientific">Porichthys myriaster</name>
    <name type="common">specklefin midshipman</name>
    <dbReference type="NCBI Taxonomy" id="262771"/>
    <lineage>
        <taxon>Eukaryota</taxon>
        <taxon>Metazoa</taxon>
        <taxon>Chordata</taxon>
        <taxon>Craniata</taxon>
        <taxon>Vertebrata</taxon>
        <taxon>Euteleostomi</taxon>
        <taxon>Actinopterygii</taxon>
        <taxon>Neopterygii</taxon>
        <taxon>Teleostei</taxon>
        <taxon>Neoteleostei</taxon>
        <taxon>Acanthomorphata</taxon>
        <taxon>Batrachoidaria</taxon>
        <taxon>Batrachoididae</taxon>
        <taxon>Porichthys</taxon>
    </lineage>
</organism>
<comment type="similarity">
    <text evidence="2 12">Belongs to the ATPase protein 8 family.</text>
</comment>
<protein>
    <recommendedName>
        <fullName evidence="12">ATP synthase complex subunit 8</fullName>
    </recommendedName>
</protein>
<proteinExistence type="inferred from homology"/>
<keyword evidence="7 13" id="KW-1133">Transmembrane helix</keyword>
<comment type="subcellular location">
    <subcellularLocation>
        <location evidence="1 12">Mitochondrion membrane</location>
        <topology evidence="1 12">Single-pass membrane protein</topology>
    </subcellularLocation>
</comment>
<accession>Q5GM90</accession>
<evidence type="ECO:0000256" key="7">
    <source>
        <dbReference type="ARBA" id="ARBA00022989"/>
    </source>
</evidence>
<evidence type="ECO:0000256" key="1">
    <source>
        <dbReference type="ARBA" id="ARBA00004304"/>
    </source>
</evidence>
<dbReference type="GO" id="GO:0031966">
    <property type="term" value="C:mitochondrial membrane"/>
    <property type="evidence" value="ECO:0007669"/>
    <property type="project" value="UniProtKB-SubCell"/>
</dbReference>
<evidence type="ECO:0000256" key="10">
    <source>
        <dbReference type="ARBA" id="ARBA00023136"/>
    </source>
</evidence>
<evidence type="ECO:0000256" key="12">
    <source>
        <dbReference type="RuleBase" id="RU003661"/>
    </source>
</evidence>
<dbReference type="InterPro" id="IPR001421">
    <property type="entry name" value="ATP8_metazoa"/>
</dbReference>
<keyword evidence="8 12" id="KW-0406">Ion transport</keyword>
<feature type="transmembrane region" description="Helical" evidence="13">
    <location>
        <begin position="12"/>
        <end position="33"/>
    </location>
</feature>
<dbReference type="GO" id="GO:0045259">
    <property type="term" value="C:proton-transporting ATP synthase complex"/>
    <property type="evidence" value="ECO:0007669"/>
    <property type="project" value="UniProtKB-KW"/>
</dbReference>